<evidence type="ECO:0000256" key="5">
    <source>
        <dbReference type="SAM" id="MobiDB-lite"/>
    </source>
</evidence>
<accession>A0A915MWD3</accession>
<dbReference type="Gene3D" id="2.60.120.920">
    <property type="match status" value="3"/>
</dbReference>
<feature type="compositionally biased region" description="Low complexity" evidence="5">
    <location>
        <begin position="176"/>
        <end position="195"/>
    </location>
</feature>
<keyword evidence="7" id="KW-1185">Reference proteome</keyword>
<dbReference type="InterPro" id="IPR037962">
    <property type="entry name" value="Neuralized"/>
</dbReference>
<protein>
    <submittedName>
        <fullName evidence="8">NHR domain-containing protein</fullName>
    </submittedName>
</protein>
<reference evidence="8" key="1">
    <citation type="submission" date="2022-11" db="UniProtKB">
        <authorList>
            <consortium name="WormBaseParasite"/>
        </authorList>
    </citation>
    <scope>IDENTIFICATION</scope>
</reference>
<keyword evidence="2" id="KW-0677">Repeat</keyword>
<dbReference type="PANTHER" id="PTHR12429:SF6">
    <property type="entry name" value="PROTEIN NEURALIZED"/>
    <property type="match status" value="1"/>
</dbReference>
<evidence type="ECO:0000259" key="6">
    <source>
        <dbReference type="PROSITE" id="PS51065"/>
    </source>
</evidence>
<dbReference type="AlphaFoldDB" id="A0A915MWD3"/>
<sequence length="410" mass="45213">FDDNFPNYNETTINRGTIVSPKPQLKFHSICGTNIVLLRDGRVAKRRESFCKGLAFSNRPIGIGEIVCIRLCEVGNNWSGVMRFACPDLTSKGGYWAKSLAERFSVQGLILHFFINDSGEMHYGVNGVHKGLFLSGINVNSPLWTIVDIYGNSVAVEFVEAMTSSRSTQNLRNVGNSTTTRSTASSTPPTNNNNNRDARLRFHSVKGNNVVIQNNGTTAVRKHGEYYLGYVFTERPIRIGEKIVILVSMTEDAFSGSLAFGLTSCDPDQVPASCLPADSDELLERPEYWVCIKDVGASPQVGTTLNFKVDCTGRVLFSKNDAPFRVIMHVDVSIPLWAFFDLYGSTRKIQILDLDQPLSPAEYIAMRGHRASSEGAASAHGDSNDTSLYISPTTRLSRPSSAQWNMVSIF</sequence>
<evidence type="ECO:0000256" key="4">
    <source>
        <dbReference type="ARBA" id="ARBA00022833"/>
    </source>
</evidence>
<evidence type="ECO:0000256" key="1">
    <source>
        <dbReference type="ARBA" id="ARBA00022723"/>
    </source>
</evidence>
<dbReference type="GO" id="GO:0008270">
    <property type="term" value="F:zinc ion binding"/>
    <property type="evidence" value="ECO:0007669"/>
    <property type="project" value="UniProtKB-KW"/>
</dbReference>
<dbReference type="GO" id="GO:0061630">
    <property type="term" value="F:ubiquitin protein ligase activity"/>
    <property type="evidence" value="ECO:0007669"/>
    <property type="project" value="TreeGrafter"/>
</dbReference>
<dbReference type="PROSITE" id="PS51065">
    <property type="entry name" value="NHR"/>
    <property type="match status" value="2"/>
</dbReference>
<evidence type="ECO:0000256" key="2">
    <source>
        <dbReference type="ARBA" id="ARBA00022737"/>
    </source>
</evidence>
<feature type="region of interest" description="Disordered" evidence="5">
    <location>
        <begin position="169"/>
        <end position="197"/>
    </location>
</feature>
<feature type="domain" description="NHR" evidence="6">
    <location>
        <begin position="199"/>
        <end position="354"/>
    </location>
</feature>
<dbReference type="PANTHER" id="PTHR12429">
    <property type="entry name" value="NEURALIZED"/>
    <property type="match status" value="1"/>
</dbReference>
<evidence type="ECO:0000256" key="3">
    <source>
        <dbReference type="ARBA" id="ARBA00022771"/>
    </source>
</evidence>
<dbReference type="InterPro" id="IPR006573">
    <property type="entry name" value="NHR_dom"/>
</dbReference>
<dbReference type="InterPro" id="IPR043136">
    <property type="entry name" value="B30.2/SPRY_sf"/>
</dbReference>
<dbReference type="Pfam" id="PF07177">
    <property type="entry name" value="Neuralized"/>
    <property type="match status" value="2"/>
</dbReference>
<keyword evidence="3" id="KW-0863">Zinc-finger</keyword>
<dbReference type="Proteomes" id="UP000887561">
    <property type="component" value="Unplaced"/>
</dbReference>
<dbReference type="SMART" id="SM00588">
    <property type="entry name" value="NEUZ"/>
    <property type="match status" value="2"/>
</dbReference>
<dbReference type="WBParaSite" id="scaffold51261_cov305.g25217">
    <property type="protein sequence ID" value="scaffold51261_cov305.g25217"/>
    <property type="gene ID" value="scaffold51261_cov305.g25217"/>
</dbReference>
<feature type="domain" description="NHR" evidence="6">
    <location>
        <begin position="24"/>
        <end position="161"/>
    </location>
</feature>
<name>A0A915MWD3_MELJA</name>
<evidence type="ECO:0000313" key="7">
    <source>
        <dbReference type="Proteomes" id="UP000887561"/>
    </source>
</evidence>
<keyword evidence="1" id="KW-0479">Metal-binding</keyword>
<dbReference type="FunFam" id="2.60.120.920:FF:000005">
    <property type="entry name" value="Putative E3 ubiquitin-protein ligase NEURL1B"/>
    <property type="match status" value="2"/>
</dbReference>
<keyword evidence="4" id="KW-0862">Zinc</keyword>
<organism evidence="7 8">
    <name type="scientific">Meloidogyne javanica</name>
    <name type="common">Root-knot nematode worm</name>
    <dbReference type="NCBI Taxonomy" id="6303"/>
    <lineage>
        <taxon>Eukaryota</taxon>
        <taxon>Metazoa</taxon>
        <taxon>Ecdysozoa</taxon>
        <taxon>Nematoda</taxon>
        <taxon>Chromadorea</taxon>
        <taxon>Rhabditida</taxon>
        <taxon>Tylenchina</taxon>
        <taxon>Tylenchomorpha</taxon>
        <taxon>Tylenchoidea</taxon>
        <taxon>Meloidogynidae</taxon>
        <taxon>Meloidogyninae</taxon>
        <taxon>Meloidogyne</taxon>
        <taxon>Meloidogyne incognita group</taxon>
    </lineage>
</organism>
<proteinExistence type="predicted"/>
<evidence type="ECO:0000313" key="8">
    <source>
        <dbReference type="WBParaSite" id="scaffold51261_cov305.g25217"/>
    </source>
</evidence>